<reference evidence="1" key="1">
    <citation type="submission" date="2018-12" db="EMBL/GenBank/DDBJ databases">
        <title>Novel natural products biosynthetic potential of the class Ktedonobacteria.</title>
        <authorList>
            <person name="Zheng Y."/>
            <person name="Saitou A."/>
            <person name="Wang C.M."/>
            <person name="Toyoda A."/>
            <person name="Minakuchi Y."/>
            <person name="Sekiguchi Y."/>
            <person name="Ueda K."/>
            <person name="Takano H."/>
            <person name="Sakai Y."/>
            <person name="Yokota A."/>
            <person name="Yabe S."/>
        </authorList>
    </citation>
    <scope>NUCLEOTIDE SEQUENCE</scope>
    <source>
        <strain evidence="1">A3-2</strain>
    </source>
</reference>
<organism evidence="1">
    <name type="scientific">Thermogemmatispora argillosa</name>
    <dbReference type="NCBI Taxonomy" id="2045280"/>
    <lineage>
        <taxon>Bacteria</taxon>
        <taxon>Bacillati</taxon>
        <taxon>Chloroflexota</taxon>
        <taxon>Ktedonobacteria</taxon>
        <taxon>Thermogemmatisporales</taxon>
        <taxon>Thermogemmatisporaceae</taxon>
        <taxon>Thermogemmatispora</taxon>
    </lineage>
</organism>
<evidence type="ECO:0000313" key="1">
    <source>
        <dbReference type="EMBL" id="BBH93162.1"/>
    </source>
</evidence>
<name>A0A455T1Q9_9CHLR</name>
<gene>
    <name evidence="1" type="ORF">KTA_13610</name>
</gene>
<dbReference type="SUPFAM" id="SSF160379">
    <property type="entry name" value="SP0830-like"/>
    <property type="match status" value="1"/>
</dbReference>
<sequence length="197" mass="21388">MTAYVAFFRALNVGGHGMISMPALKAMHEALGLREVSTYIQTGNVLFGSDEGDTVRLAHQIEGRFLEEFGFACRVALRCAADLGETIAANPFPSEAGQAPERLVVLFLVATPVAEAASALRRLAAAGPEKLQLSARGQELYLWYPNGIGRSKLTPAALERALGCPATGRNWKTVLQVSQLLQRKQEGERSKRRNSFS</sequence>
<evidence type="ECO:0008006" key="2">
    <source>
        <dbReference type="Google" id="ProtNLM"/>
    </source>
</evidence>
<proteinExistence type="predicted"/>
<dbReference type="Gene3D" id="3.30.70.1280">
    <property type="entry name" value="SP0830-like domains"/>
    <property type="match status" value="1"/>
</dbReference>
<dbReference type="PANTHER" id="PTHR36439:SF1">
    <property type="entry name" value="DUF1697 DOMAIN-CONTAINING PROTEIN"/>
    <property type="match status" value="1"/>
</dbReference>
<dbReference type="PIRSF" id="PIRSF008502">
    <property type="entry name" value="UCP008502"/>
    <property type="match status" value="1"/>
</dbReference>
<dbReference type="EMBL" id="AP019377">
    <property type="protein sequence ID" value="BBH93162.1"/>
    <property type="molecule type" value="Genomic_DNA"/>
</dbReference>
<accession>A0A455T1Q9</accession>
<dbReference type="PANTHER" id="PTHR36439">
    <property type="entry name" value="BLL4334 PROTEIN"/>
    <property type="match status" value="1"/>
</dbReference>
<dbReference type="AlphaFoldDB" id="A0A455T1Q9"/>
<protein>
    <recommendedName>
        <fullName evidence="2">DUF1697 domain-containing protein</fullName>
    </recommendedName>
</protein>
<dbReference type="InterPro" id="IPR012545">
    <property type="entry name" value="DUF1697"/>
</dbReference>
<dbReference type="Pfam" id="PF08002">
    <property type="entry name" value="DUF1697"/>
    <property type="match status" value="1"/>
</dbReference>